<dbReference type="PANTHER" id="PTHR30055">
    <property type="entry name" value="HTH-TYPE TRANSCRIPTIONAL REGULATOR RUTR"/>
    <property type="match status" value="1"/>
</dbReference>
<dbReference type="OrthoDB" id="9812484at2"/>
<gene>
    <name evidence="4" type="ORF">DKG74_02050</name>
</gene>
<evidence type="ECO:0000256" key="2">
    <source>
        <dbReference type="PROSITE-ProRule" id="PRU00335"/>
    </source>
</evidence>
<reference evidence="4 5" key="1">
    <citation type="submission" date="2018-05" db="EMBL/GenBank/DDBJ databases">
        <title>Zavarzinia sp. HR-AS.</title>
        <authorList>
            <person name="Lee Y."/>
            <person name="Jeon C.O."/>
        </authorList>
    </citation>
    <scope>NUCLEOTIDE SEQUENCE [LARGE SCALE GENOMIC DNA]</scope>
    <source>
        <strain evidence="4 5">HR-AS</strain>
    </source>
</reference>
<evidence type="ECO:0000259" key="3">
    <source>
        <dbReference type="PROSITE" id="PS50977"/>
    </source>
</evidence>
<dbReference type="GO" id="GO:0000976">
    <property type="term" value="F:transcription cis-regulatory region binding"/>
    <property type="evidence" value="ECO:0007669"/>
    <property type="project" value="TreeGrafter"/>
</dbReference>
<dbReference type="InterPro" id="IPR001647">
    <property type="entry name" value="HTH_TetR"/>
</dbReference>
<evidence type="ECO:0000313" key="4">
    <source>
        <dbReference type="EMBL" id="PWR25764.1"/>
    </source>
</evidence>
<dbReference type="PRINTS" id="PR00455">
    <property type="entry name" value="HTHTETR"/>
</dbReference>
<dbReference type="PANTHER" id="PTHR30055:SF223">
    <property type="entry name" value="HTH-TYPE TRANSCRIPTIONAL REGULATOR UIDR"/>
    <property type="match status" value="1"/>
</dbReference>
<name>A0A317EHG4_9PROT</name>
<evidence type="ECO:0000313" key="5">
    <source>
        <dbReference type="Proteomes" id="UP000245461"/>
    </source>
</evidence>
<dbReference type="EMBL" id="QGLE01000001">
    <property type="protein sequence ID" value="PWR25764.1"/>
    <property type="molecule type" value="Genomic_DNA"/>
</dbReference>
<dbReference type="GO" id="GO:0003700">
    <property type="term" value="F:DNA-binding transcription factor activity"/>
    <property type="evidence" value="ECO:0007669"/>
    <property type="project" value="TreeGrafter"/>
</dbReference>
<dbReference type="Gene3D" id="1.10.357.10">
    <property type="entry name" value="Tetracycline Repressor, domain 2"/>
    <property type="match status" value="1"/>
</dbReference>
<feature type="DNA-binding region" description="H-T-H motif" evidence="2">
    <location>
        <begin position="35"/>
        <end position="54"/>
    </location>
</feature>
<dbReference type="InterPro" id="IPR009057">
    <property type="entry name" value="Homeodomain-like_sf"/>
</dbReference>
<dbReference type="PROSITE" id="PS50977">
    <property type="entry name" value="HTH_TETR_2"/>
    <property type="match status" value="1"/>
</dbReference>
<dbReference type="Proteomes" id="UP000245461">
    <property type="component" value="Unassembled WGS sequence"/>
</dbReference>
<organism evidence="4 5">
    <name type="scientific">Zavarzinia aquatilis</name>
    <dbReference type="NCBI Taxonomy" id="2211142"/>
    <lineage>
        <taxon>Bacteria</taxon>
        <taxon>Pseudomonadati</taxon>
        <taxon>Pseudomonadota</taxon>
        <taxon>Alphaproteobacteria</taxon>
        <taxon>Rhodospirillales</taxon>
        <taxon>Zavarziniaceae</taxon>
        <taxon>Zavarzinia</taxon>
    </lineage>
</organism>
<dbReference type="Pfam" id="PF13972">
    <property type="entry name" value="TetR"/>
    <property type="match status" value="1"/>
</dbReference>
<keyword evidence="1 2" id="KW-0238">DNA-binding</keyword>
<dbReference type="Pfam" id="PF00440">
    <property type="entry name" value="TetR_N"/>
    <property type="match status" value="1"/>
</dbReference>
<feature type="domain" description="HTH tetR-type" evidence="3">
    <location>
        <begin position="12"/>
        <end position="72"/>
    </location>
</feature>
<dbReference type="RefSeq" id="WP_109902072.1">
    <property type="nucleotide sequence ID" value="NZ_QGLE01000001.1"/>
</dbReference>
<keyword evidence="5" id="KW-1185">Reference proteome</keyword>
<dbReference type="SUPFAM" id="SSF46689">
    <property type="entry name" value="Homeodomain-like"/>
    <property type="match status" value="1"/>
</dbReference>
<dbReference type="InterPro" id="IPR025722">
    <property type="entry name" value="TetR"/>
</dbReference>
<sequence>MDGDRPPKARSRNTRQRIVETALRLFNERHFGNVTTAELAAEVGIAEGNLWYHFRNKRALLDELSALYVERARARLVLSPGQGDILDSYAEMLQALTAEVQDFRFIFRDRADFGELSPPLAQNLASIYGGTWHQMSDFFRALRDAGHLAIADEWIGVHVSNAILIIRFSLEFFRELNVPERGGDQAAWGVVQHLAALGEMLRPGARDHLLDRLGLVEAFRQAKAMPFALLRTA</sequence>
<dbReference type="AlphaFoldDB" id="A0A317EHG4"/>
<dbReference type="InterPro" id="IPR050109">
    <property type="entry name" value="HTH-type_TetR-like_transc_reg"/>
</dbReference>
<evidence type="ECO:0000256" key="1">
    <source>
        <dbReference type="ARBA" id="ARBA00023125"/>
    </source>
</evidence>
<protein>
    <recommendedName>
        <fullName evidence="3">HTH tetR-type domain-containing protein</fullName>
    </recommendedName>
</protein>
<proteinExistence type="predicted"/>
<accession>A0A317EHG4</accession>
<comment type="caution">
    <text evidence="4">The sequence shown here is derived from an EMBL/GenBank/DDBJ whole genome shotgun (WGS) entry which is preliminary data.</text>
</comment>